<dbReference type="RefSeq" id="WP_255036868.1">
    <property type="nucleotide sequence ID" value="NZ_RJUF01000020.1"/>
</dbReference>
<evidence type="ECO:0000256" key="1">
    <source>
        <dbReference type="ARBA" id="ARBA00022801"/>
    </source>
</evidence>
<dbReference type="AlphaFoldDB" id="A0AAE3H190"/>
<reference evidence="3 4" key="1">
    <citation type="submission" date="2018-11" db="EMBL/GenBank/DDBJ databases">
        <title>Novel bacteria species description.</title>
        <authorList>
            <person name="Han J.-H."/>
        </authorList>
    </citation>
    <scope>NUCLEOTIDE SEQUENCE [LARGE SCALE GENOMIC DNA]</scope>
    <source>
        <strain evidence="3 4">KCTC23259</strain>
    </source>
</reference>
<dbReference type="EMBL" id="RJUF01000020">
    <property type="protein sequence ID" value="MCP9763082.1"/>
    <property type="molecule type" value="Genomic_DNA"/>
</dbReference>
<dbReference type="PROSITE" id="PS00927">
    <property type="entry name" value="TREHALASE_1"/>
    <property type="match status" value="1"/>
</dbReference>
<protein>
    <submittedName>
        <fullName evidence="3">Trehalase</fullName>
    </submittedName>
</protein>
<dbReference type="InterPro" id="IPR018232">
    <property type="entry name" value="Glyco_hydro_37_CS"/>
</dbReference>
<dbReference type="PANTHER" id="PTHR23403">
    <property type="entry name" value="TREHALASE"/>
    <property type="match status" value="1"/>
</dbReference>
<dbReference type="PRINTS" id="PR00744">
    <property type="entry name" value="GLHYDRLASE37"/>
</dbReference>
<evidence type="ECO:0000256" key="2">
    <source>
        <dbReference type="ARBA" id="ARBA00023295"/>
    </source>
</evidence>
<comment type="caution">
    <text evidence="3">The sequence shown here is derived from an EMBL/GenBank/DDBJ whole genome shotgun (WGS) entry which is preliminary data.</text>
</comment>
<dbReference type="InterPro" id="IPR001661">
    <property type="entry name" value="Glyco_hydro_37"/>
</dbReference>
<sequence length="479" mass="55585">METIVDQKDLFEAVQLSGIFPDSKTFPDMVALKNVKEIAEEFDRTKNISSFNLKEFVLENFKTVVPSEDTFITENNDQPEQHLHRLWRHLTKKTNPENTNSTYIGLPHDFVVPGGRFQETYYWDSYFTMLGLIISKKYDLVEGMIENFAFLIDQYGFIPNGNRTYFLSRSQPPFFSLMVSLLDRFESNKKPLDFVSQLEKEYDYWMTKRSIVMPNGETLNRYDDNDATPRPESFIEDIELAKESNQQPEELYRNIRAACESGWDFSSRWMTDNNELATIKTTSIVPVDLNCLLYNLESQLSILQLSRSQEFKEKAENRKKAILKYFWNKNQNFFCDYDLQNNCTRENLTLAGVFPLYFNLANITQANAVAEIIERLFLKKGGLSTSTIESGQQWDAPNGWAPLQWMAYIGLKNYKLNSLAKQIKTNWMAQNEAVFFKSGKFTEKYNVESTSEETGGGEYPNQDGFGWSNGVYLAFKSEI</sequence>
<organism evidence="3 4">
    <name type="scientific">Lacihabitans soyangensis</name>
    <dbReference type="NCBI Taxonomy" id="869394"/>
    <lineage>
        <taxon>Bacteria</taxon>
        <taxon>Pseudomonadati</taxon>
        <taxon>Bacteroidota</taxon>
        <taxon>Cytophagia</taxon>
        <taxon>Cytophagales</taxon>
        <taxon>Leadbetterellaceae</taxon>
        <taxon>Lacihabitans</taxon>
    </lineage>
</organism>
<keyword evidence="2" id="KW-0326">Glycosidase</keyword>
<keyword evidence="1" id="KW-0378">Hydrolase</keyword>
<dbReference type="SUPFAM" id="SSF48208">
    <property type="entry name" value="Six-hairpin glycosidases"/>
    <property type="match status" value="1"/>
</dbReference>
<dbReference type="Proteomes" id="UP001204144">
    <property type="component" value="Unassembled WGS sequence"/>
</dbReference>
<keyword evidence="4" id="KW-1185">Reference proteome</keyword>
<dbReference type="PROSITE" id="PS00928">
    <property type="entry name" value="TREHALASE_2"/>
    <property type="match status" value="1"/>
</dbReference>
<dbReference type="PANTHER" id="PTHR23403:SF1">
    <property type="entry name" value="TREHALASE"/>
    <property type="match status" value="1"/>
</dbReference>
<dbReference type="GO" id="GO:0005993">
    <property type="term" value="P:trehalose catabolic process"/>
    <property type="evidence" value="ECO:0007669"/>
    <property type="project" value="TreeGrafter"/>
</dbReference>
<gene>
    <name evidence="3" type="ORF">EGI31_08950</name>
</gene>
<dbReference type="Gene3D" id="1.50.10.10">
    <property type="match status" value="1"/>
</dbReference>
<dbReference type="GO" id="GO:0004555">
    <property type="term" value="F:alpha,alpha-trehalase activity"/>
    <property type="evidence" value="ECO:0007669"/>
    <property type="project" value="InterPro"/>
</dbReference>
<name>A0AAE3H190_9BACT</name>
<proteinExistence type="predicted"/>
<accession>A0AAE3H190</accession>
<evidence type="ECO:0000313" key="3">
    <source>
        <dbReference type="EMBL" id="MCP9763082.1"/>
    </source>
</evidence>
<dbReference type="InterPro" id="IPR008928">
    <property type="entry name" value="6-hairpin_glycosidase_sf"/>
</dbReference>
<evidence type="ECO:0000313" key="4">
    <source>
        <dbReference type="Proteomes" id="UP001204144"/>
    </source>
</evidence>
<dbReference type="Pfam" id="PF01204">
    <property type="entry name" value="Trehalase"/>
    <property type="match status" value="1"/>
</dbReference>
<dbReference type="InterPro" id="IPR012341">
    <property type="entry name" value="6hp_glycosidase-like_sf"/>
</dbReference>